<dbReference type="PANTHER" id="PTHR43236">
    <property type="entry name" value="ANTITOXIN HIGA1"/>
    <property type="match status" value="1"/>
</dbReference>
<protein>
    <recommendedName>
        <fullName evidence="1">IrrE N-terminal-like domain-containing protein</fullName>
    </recommendedName>
</protein>
<gene>
    <name evidence="2" type="ORF">SAG0164_11430</name>
</gene>
<dbReference type="Proteomes" id="UP000015176">
    <property type="component" value="Unassembled WGS sequence"/>
</dbReference>
<name>A0AAD3A4S2_STRAG</name>
<dbReference type="InterPro" id="IPR052345">
    <property type="entry name" value="Rad_response_metalloprotease"/>
</dbReference>
<sequence length="261" mass="30822">MIDYHFSSYLNYYLKRYNIKILEHHFSCRKIEGLTLINEDGVSFSYEKDNSTEKQNFTMCHELGHFVLGHSGKCFTELRGKSDSVKEREANIFSATVLMPDIVLLAKIFYRQDSFQRVKADLVVSCEALIYRLVNLFVNLLLDSRDKVYQVVYHYYHGNNQYILDYFRIAKEKIIKEYQEVSGDVFIRIKQKLLVCGFVASDQIPELLDDKFRKELEINLPNVKTWIEYNFGKTIGYAWLTNQMTKQEARNRAKRIILLSD</sequence>
<dbReference type="InterPro" id="IPR010359">
    <property type="entry name" value="IrrE_HExxH"/>
</dbReference>
<reference evidence="2 3" key="1">
    <citation type="submission" date="2012-07" db="EMBL/GenBank/DDBJ databases">
        <authorList>
            <person name="Moroni P."/>
            <person name="Richards V.P."/>
            <person name="Durkin S.A.S."/>
            <person name="Kim M."/>
            <person name="Pavinski Bitar P.D."/>
            <person name="Stanhope M.J."/>
            <person name="Town C.D."/>
            <person name="Zadoks R.N."/>
            <person name="Venter J.C."/>
        </authorList>
    </citation>
    <scope>NUCLEOTIDE SEQUENCE [LARGE SCALE GENOMIC DNA]</scope>
    <source>
        <strain evidence="2 3">MRI Z1-216</strain>
    </source>
</reference>
<dbReference type="Gene3D" id="1.10.10.2910">
    <property type="match status" value="1"/>
</dbReference>
<feature type="domain" description="IrrE N-terminal-like" evidence="1">
    <location>
        <begin position="46"/>
        <end position="133"/>
    </location>
</feature>
<accession>A0AAD3A4S2</accession>
<evidence type="ECO:0000259" key="1">
    <source>
        <dbReference type="Pfam" id="PF06114"/>
    </source>
</evidence>
<evidence type="ECO:0000313" key="2">
    <source>
        <dbReference type="EMBL" id="EPU42720.1"/>
    </source>
</evidence>
<comment type="caution">
    <text evidence="2">The sequence shown here is derived from an EMBL/GenBank/DDBJ whole genome shotgun (WGS) entry which is preliminary data.</text>
</comment>
<dbReference type="PANTHER" id="PTHR43236:SF1">
    <property type="entry name" value="BLL7220 PROTEIN"/>
    <property type="match status" value="1"/>
</dbReference>
<dbReference type="Pfam" id="PF06114">
    <property type="entry name" value="Peptidase_M78"/>
    <property type="match status" value="1"/>
</dbReference>
<proteinExistence type="predicted"/>
<dbReference type="AlphaFoldDB" id="A0AAD3A4S2"/>
<dbReference type="EMBL" id="ALSF01000017">
    <property type="protein sequence ID" value="EPU42720.1"/>
    <property type="molecule type" value="Genomic_DNA"/>
</dbReference>
<evidence type="ECO:0000313" key="3">
    <source>
        <dbReference type="Proteomes" id="UP000015176"/>
    </source>
</evidence>
<organism evidence="2 3">
    <name type="scientific">Streptococcus agalactiae MRI Z1-216</name>
    <dbReference type="NCBI Taxonomy" id="1154879"/>
    <lineage>
        <taxon>Bacteria</taxon>
        <taxon>Bacillati</taxon>
        <taxon>Bacillota</taxon>
        <taxon>Bacilli</taxon>
        <taxon>Lactobacillales</taxon>
        <taxon>Streptococcaceae</taxon>
        <taxon>Streptococcus</taxon>
    </lineage>
</organism>